<accession>A0AAI8W0I3</accession>
<dbReference type="AlphaFoldDB" id="A0AAI8W0I3"/>
<dbReference type="EMBL" id="CAVMBE010000001">
    <property type="protein sequence ID" value="CAK3746120.1"/>
    <property type="molecule type" value="Genomic_DNA"/>
</dbReference>
<keyword evidence="2" id="KW-0472">Membrane</keyword>
<dbReference type="SUPFAM" id="SSF53448">
    <property type="entry name" value="Nucleotide-diphospho-sugar transferases"/>
    <property type="match status" value="1"/>
</dbReference>
<evidence type="ECO:0000313" key="3">
    <source>
        <dbReference type="EMBL" id="CAK3746120.1"/>
    </source>
</evidence>
<proteinExistence type="predicted"/>
<dbReference type="Gene3D" id="3.90.550.10">
    <property type="entry name" value="Spore Coat Polysaccharide Biosynthesis Protein SpsA, Chain A"/>
    <property type="match status" value="1"/>
</dbReference>
<gene>
    <name evidence="3" type="ORF">LECACI_7A000128</name>
</gene>
<name>A0AAI8W0I3_9PEZI</name>
<comment type="caution">
    <text evidence="3">The sequence shown here is derived from an EMBL/GenBank/DDBJ whole genome shotgun (WGS) entry which is preliminary data.</text>
</comment>
<evidence type="ECO:0008006" key="5">
    <source>
        <dbReference type="Google" id="ProtNLM"/>
    </source>
</evidence>
<dbReference type="PANTHER" id="PTHR11183">
    <property type="entry name" value="GLYCOGENIN SUBFAMILY MEMBER"/>
    <property type="match status" value="1"/>
</dbReference>
<dbReference type="InterPro" id="IPR029044">
    <property type="entry name" value="Nucleotide-diphossugar_trans"/>
</dbReference>
<keyword evidence="4" id="KW-1185">Reference proteome</keyword>
<feature type="transmembrane region" description="Helical" evidence="2">
    <location>
        <begin position="7"/>
        <end position="24"/>
    </location>
</feature>
<dbReference type="Proteomes" id="UP001296104">
    <property type="component" value="Unassembled WGS sequence"/>
</dbReference>
<feature type="region of interest" description="Disordered" evidence="1">
    <location>
        <begin position="43"/>
        <end position="105"/>
    </location>
</feature>
<feature type="compositionally biased region" description="Pro residues" evidence="1">
    <location>
        <begin position="52"/>
        <end position="75"/>
    </location>
</feature>
<evidence type="ECO:0000313" key="4">
    <source>
        <dbReference type="Proteomes" id="UP001296104"/>
    </source>
</evidence>
<protein>
    <recommendedName>
        <fullName evidence="5">Nucleotide-diphospho-sugar transferase</fullName>
    </recommendedName>
</protein>
<keyword evidence="2" id="KW-0812">Transmembrane</keyword>
<reference evidence="3" key="1">
    <citation type="submission" date="2023-11" db="EMBL/GenBank/DDBJ databases">
        <authorList>
            <person name="Alioto T."/>
            <person name="Alioto T."/>
            <person name="Gomez Garrido J."/>
        </authorList>
    </citation>
    <scope>NUCLEOTIDE SEQUENCE</scope>
</reference>
<keyword evidence="2" id="KW-1133">Transmembrane helix</keyword>
<evidence type="ECO:0000256" key="1">
    <source>
        <dbReference type="SAM" id="MobiDB-lite"/>
    </source>
</evidence>
<dbReference type="InterPro" id="IPR050587">
    <property type="entry name" value="GNT1/Glycosyltrans_8"/>
</dbReference>
<sequence length="428" mass="48462">MPRIHRNVYFALGAIVILVILYSGPSSLPSTSSFNSDVPAFWRGTEKSDKQQPPPLPPSPPAPVADPPAAIPDPDPLTDAGALKDAEPAKPVDSAPAPTETAKDEDDHLREWFFQIDLKFANPAFDTSKLKHYPPHNYKGPGQDVFATYLSTRNCTLHDPYFQAAQQLAYRVLWDPRSKSTKHPLVVFVAPFIPDENRQLLTAAGALVRELDLVEGHPTPAGFNRWKDLFSKLNMWNQTDFERIAFLDLDAFPFQNIDGIFDISQKQRCRRELLPAEDKKHENEICDYTFSATSVGTSPEVNVGVVVFNPNQAMHEHLMRESTDLTKFDTSMAEQAFLNYAYRKDGPFPLSLVDREWNGFFPNKGDFPDGPPGKLKIVHEKLWSIPDDPNDPLYFAKDLFSETWADMLKLYESKEFEKMRELDGARSY</sequence>
<evidence type="ECO:0000256" key="2">
    <source>
        <dbReference type="SAM" id="Phobius"/>
    </source>
</evidence>
<organism evidence="3 4">
    <name type="scientific">Lecanosticta acicola</name>
    <dbReference type="NCBI Taxonomy" id="111012"/>
    <lineage>
        <taxon>Eukaryota</taxon>
        <taxon>Fungi</taxon>
        <taxon>Dikarya</taxon>
        <taxon>Ascomycota</taxon>
        <taxon>Pezizomycotina</taxon>
        <taxon>Dothideomycetes</taxon>
        <taxon>Dothideomycetidae</taxon>
        <taxon>Mycosphaerellales</taxon>
        <taxon>Mycosphaerellaceae</taxon>
        <taxon>Lecanosticta</taxon>
    </lineage>
</organism>